<protein>
    <submittedName>
        <fullName evidence="2">Uncharacterized protein</fullName>
    </submittedName>
</protein>
<evidence type="ECO:0000256" key="1">
    <source>
        <dbReference type="SAM" id="MobiDB-lite"/>
    </source>
</evidence>
<feature type="compositionally biased region" description="Low complexity" evidence="1">
    <location>
        <begin position="40"/>
        <end position="55"/>
    </location>
</feature>
<dbReference type="OrthoDB" id="2210012at2759"/>
<reference evidence="3" key="1">
    <citation type="journal article" date="2012" name="Science">
        <title>The Paleozoic origin of enzymatic lignin decomposition reconstructed from 31 fungal genomes.</title>
        <authorList>
            <person name="Floudas D."/>
            <person name="Binder M."/>
            <person name="Riley R."/>
            <person name="Barry K."/>
            <person name="Blanchette R.A."/>
            <person name="Henrissat B."/>
            <person name="Martinez A.T."/>
            <person name="Otillar R."/>
            <person name="Spatafora J.W."/>
            <person name="Yadav J.S."/>
            <person name="Aerts A."/>
            <person name="Benoit I."/>
            <person name="Boyd A."/>
            <person name="Carlson A."/>
            <person name="Copeland A."/>
            <person name="Coutinho P.M."/>
            <person name="de Vries R.P."/>
            <person name="Ferreira P."/>
            <person name="Findley K."/>
            <person name="Foster B."/>
            <person name="Gaskell J."/>
            <person name="Glotzer D."/>
            <person name="Gorecki P."/>
            <person name="Heitman J."/>
            <person name="Hesse C."/>
            <person name="Hori C."/>
            <person name="Igarashi K."/>
            <person name="Jurgens J.A."/>
            <person name="Kallen N."/>
            <person name="Kersten P."/>
            <person name="Kohler A."/>
            <person name="Kuees U."/>
            <person name="Kumar T.K.A."/>
            <person name="Kuo A."/>
            <person name="LaButti K."/>
            <person name="Larrondo L.F."/>
            <person name="Lindquist E."/>
            <person name="Ling A."/>
            <person name="Lombard V."/>
            <person name="Lucas S."/>
            <person name="Lundell T."/>
            <person name="Martin R."/>
            <person name="McLaughlin D.J."/>
            <person name="Morgenstern I."/>
            <person name="Morin E."/>
            <person name="Murat C."/>
            <person name="Nagy L.G."/>
            <person name="Nolan M."/>
            <person name="Ohm R.A."/>
            <person name="Patyshakuliyeva A."/>
            <person name="Rokas A."/>
            <person name="Ruiz-Duenas F.J."/>
            <person name="Sabat G."/>
            <person name="Salamov A."/>
            <person name="Samejima M."/>
            <person name="Schmutz J."/>
            <person name="Slot J.C."/>
            <person name="St John F."/>
            <person name="Stenlid J."/>
            <person name="Sun H."/>
            <person name="Sun S."/>
            <person name="Syed K."/>
            <person name="Tsang A."/>
            <person name="Wiebenga A."/>
            <person name="Young D."/>
            <person name="Pisabarro A."/>
            <person name="Eastwood D.C."/>
            <person name="Martin F."/>
            <person name="Cullen D."/>
            <person name="Grigoriev I.V."/>
            <person name="Hibbett D.S."/>
        </authorList>
    </citation>
    <scope>NUCLEOTIDE SEQUENCE [LARGE SCALE GENOMIC DNA]</scope>
    <source>
        <strain evidence="3">RWD-64-598 SS2</strain>
    </source>
</reference>
<keyword evidence="3" id="KW-1185">Reference proteome</keyword>
<feature type="compositionally biased region" description="Polar residues" evidence="1">
    <location>
        <begin position="254"/>
        <end position="264"/>
    </location>
</feature>
<dbReference type="Proteomes" id="UP000053558">
    <property type="component" value="Unassembled WGS sequence"/>
</dbReference>
<accession>A0A5M3MJ95</accession>
<dbReference type="EMBL" id="JH711581">
    <property type="protein sequence ID" value="EIW79183.1"/>
    <property type="molecule type" value="Genomic_DNA"/>
</dbReference>
<evidence type="ECO:0000313" key="2">
    <source>
        <dbReference type="EMBL" id="EIW79183.1"/>
    </source>
</evidence>
<feature type="region of interest" description="Disordered" evidence="1">
    <location>
        <begin position="339"/>
        <end position="378"/>
    </location>
</feature>
<feature type="region of interest" description="Disordered" evidence="1">
    <location>
        <begin position="154"/>
        <end position="173"/>
    </location>
</feature>
<dbReference type="GeneID" id="19201179"/>
<proteinExistence type="predicted"/>
<feature type="compositionally biased region" description="Polar residues" evidence="1">
    <location>
        <begin position="156"/>
        <end position="166"/>
    </location>
</feature>
<evidence type="ECO:0000313" key="3">
    <source>
        <dbReference type="Proteomes" id="UP000053558"/>
    </source>
</evidence>
<gene>
    <name evidence="2" type="ORF">CONPUDRAFT_138342</name>
</gene>
<dbReference type="RefSeq" id="XP_007770872.1">
    <property type="nucleotide sequence ID" value="XM_007772682.1"/>
</dbReference>
<comment type="caution">
    <text evidence="2">The sequence shown here is derived from an EMBL/GenBank/DDBJ whole genome shotgun (WGS) entry which is preliminary data.</text>
</comment>
<dbReference type="AlphaFoldDB" id="A0A5M3MJ95"/>
<organism evidence="2 3">
    <name type="scientific">Coniophora puteana (strain RWD-64-598)</name>
    <name type="common">Brown rot fungus</name>
    <dbReference type="NCBI Taxonomy" id="741705"/>
    <lineage>
        <taxon>Eukaryota</taxon>
        <taxon>Fungi</taxon>
        <taxon>Dikarya</taxon>
        <taxon>Basidiomycota</taxon>
        <taxon>Agaricomycotina</taxon>
        <taxon>Agaricomycetes</taxon>
        <taxon>Agaricomycetidae</taxon>
        <taxon>Boletales</taxon>
        <taxon>Coniophorineae</taxon>
        <taxon>Coniophoraceae</taxon>
        <taxon>Coniophora</taxon>
    </lineage>
</organism>
<feature type="region of interest" description="Disordered" evidence="1">
    <location>
        <begin position="224"/>
        <end position="281"/>
    </location>
</feature>
<feature type="compositionally biased region" description="Basic residues" evidence="1">
    <location>
        <begin position="368"/>
        <end position="378"/>
    </location>
</feature>
<feature type="region of interest" description="Disordered" evidence="1">
    <location>
        <begin position="40"/>
        <end position="59"/>
    </location>
</feature>
<feature type="region of interest" description="Disordered" evidence="1">
    <location>
        <begin position="103"/>
        <end position="126"/>
    </location>
</feature>
<name>A0A5M3MJ95_CONPW</name>
<sequence length="378" mass="40994">MDIDWCLSCEKHIEYASPHAPYCSADCFSTAQPAQPLASTSSSISIYPSPSNNVSETPVDSSRIRRWVSAIPSNDPAGAPIDPFSDDCPEELICVLQIPRRASPSLRRSPSPRPQQKPKLINRTSATTPLPTLCVSTPAQFRPPVAHPTPVAAQASAINKRSSTSGDMIASTSGASTSLTSLLSEPLIATPSDCSSSFGFAAIATHVKAWVHPSKSDKADHRWEYEEDKVPSSSPPPFKYASHQPARLQRPRRSTSPAQLQSPPLTARERKPERKPSSIVPLSFALSKEDTRCESSHTPTPVMFPSCRTGECEDDFDILVAPSPPTRACYTRCPDPVDYQSDSSSCSMVQMKTKPRRRPAGAQWSGARGRRGVRAVDA</sequence>
<feature type="compositionally biased region" description="Basic and acidic residues" evidence="1">
    <location>
        <begin position="267"/>
        <end position="276"/>
    </location>
</feature>
<feature type="compositionally biased region" description="Polar residues" evidence="1">
    <location>
        <begin position="340"/>
        <end position="350"/>
    </location>
</feature>
<dbReference type="KEGG" id="cput:CONPUDRAFT_138342"/>